<reference evidence="2 4" key="1">
    <citation type="submission" date="2008-03" db="EMBL/GenBank/DDBJ databases">
        <title>Annotation of Ixodes scapularis.</title>
        <authorList>
            <consortium name="Ixodes scapularis Genome Project Consortium"/>
            <person name="Caler E."/>
            <person name="Hannick L.I."/>
            <person name="Bidwell S."/>
            <person name="Joardar V."/>
            <person name="Thiagarajan M."/>
            <person name="Amedeo P."/>
            <person name="Galinsky K.J."/>
            <person name="Schobel S."/>
            <person name="Inman J."/>
            <person name="Hostetler J."/>
            <person name="Miller J."/>
            <person name="Hammond M."/>
            <person name="Megy K."/>
            <person name="Lawson D."/>
            <person name="Kodira C."/>
            <person name="Sutton G."/>
            <person name="Meyer J."/>
            <person name="Hill C.A."/>
            <person name="Birren B."/>
            <person name="Nene V."/>
            <person name="Collins F."/>
            <person name="Alarcon-Chaidez F."/>
            <person name="Wikel S."/>
            <person name="Strausberg R."/>
        </authorList>
    </citation>
    <scope>NUCLEOTIDE SEQUENCE [LARGE SCALE GENOMIC DNA]</scope>
    <source>
        <strain evidence="4">Wikel</strain>
        <strain evidence="2">Wikel colony</strain>
    </source>
</reference>
<accession>B7Q521</accession>
<feature type="compositionally biased region" description="Basic and acidic residues" evidence="1">
    <location>
        <begin position="51"/>
        <end position="60"/>
    </location>
</feature>
<dbReference type="VEuPathDB" id="VectorBase:ISCI021023"/>
<evidence type="ECO:0000313" key="2">
    <source>
        <dbReference type="EMBL" id="EEC13943.1"/>
    </source>
</evidence>
<dbReference type="Proteomes" id="UP000001555">
    <property type="component" value="Unassembled WGS sequence"/>
</dbReference>
<dbReference type="HOGENOM" id="CLU_2690592_0_0_1"/>
<evidence type="ECO:0000313" key="3">
    <source>
        <dbReference type="EnsemblMetazoa" id="ISCW021023-PA"/>
    </source>
</evidence>
<gene>
    <name evidence="2" type="ORF">IscW_ISCW021023</name>
</gene>
<dbReference type="AlphaFoldDB" id="B7Q521"/>
<feature type="compositionally biased region" description="Polar residues" evidence="1">
    <location>
        <begin position="20"/>
        <end position="30"/>
    </location>
</feature>
<protein>
    <submittedName>
        <fullName evidence="2 3">Uncharacterized protein</fullName>
    </submittedName>
</protein>
<name>B7Q521_IXOSC</name>
<keyword evidence="4" id="KW-1185">Reference proteome</keyword>
<evidence type="ECO:0000256" key="1">
    <source>
        <dbReference type="SAM" id="MobiDB-lite"/>
    </source>
</evidence>
<evidence type="ECO:0000313" key="4">
    <source>
        <dbReference type="Proteomes" id="UP000001555"/>
    </source>
</evidence>
<dbReference type="PaxDb" id="6945-B7Q521"/>
<dbReference type="VEuPathDB" id="VectorBase:ISCW021023"/>
<sequence length="74" mass="7891">MAQLSLGVGSVTEPRAGSTGRANRTRTLGNSPGADHDEPALIRRSNGAGETFRECFDGHSTRTTRTNPPTPRQL</sequence>
<dbReference type="InParanoid" id="B7Q521"/>
<dbReference type="EMBL" id="DS859026">
    <property type="protein sequence ID" value="EEC13943.1"/>
    <property type="molecule type" value="Genomic_DNA"/>
</dbReference>
<dbReference type="EMBL" id="ABJB010202929">
    <property type="status" value="NOT_ANNOTATED_CDS"/>
    <property type="molecule type" value="Genomic_DNA"/>
</dbReference>
<reference evidence="3" key="2">
    <citation type="submission" date="2020-05" db="UniProtKB">
        <authorList>
            <consortium name="EnsemblMetazoa"/>
        </authorList>
    </citation>
    <scope>IDENTIFICATION</scope>
    <source>
        <strain evidence="3">wikel</strain>
    </source>
</reference>
<dbReference type="EnsemblMetazoa" id="ISCW021023-RA">
    <property type="protein sequence ID" value="ISCW021023-PA"/>
    <property type="gene ID" value="ISCW021023"/>
</dbReference>
<feature type="region of interest" description="Disordered" evidence="1">
    <location>
        <begin position="1"/>
        <end position="74"/>
    </location>
</feature>
<organism>
    <name type="scientific">Ixodes scapularis</name>
    <name type="common">Black-legged tick</name>
    <name type="synonym">Deer tick</name>
    <dbReference type="NCBI Taxonomy" id="6945"/>
    <lineage>
        <taxon>Eukaryota</taxon>
        <taxon>Metazoa</taxon>
        <taxon>Ecdysozoa</taxon>
        <taxon>Arthropoda</taxon>
        <taxon>Chelicerata</taxon>
        <taxon>Arachnida</taxon>
        <taxon>Acari</taxon>
        <taxon>Parasitiformes</taxon>
        <taxon>Ixodida</taxon>
        <taxon>Ixodoidea</taxon>
        <taxon>Ixodidae</taxon>
        <taxon>Ixodinae</taxon>
        <taxon>Ixodes</taxon>
    </lineage>
</organism>
<proteinExistence type="predicted"/>